<organism evidence="3 4">
    <name type="scientific">Rhizobium miluonense</name>
    <dbReference type="NCBI Taxonomy" id="411945"/>
    <lineage>
        <taxon>Bacteria</taxon>
        <taxon>Pseudomonadati</taxon>
        <taxon>Pseudomonadota</taxon>
        <taxon>Alphaproteobacteria</taxon>
        <taxon>Hyphomicrobiales</taxon>
        <taxon>Rhizobiaceae</taxon>
        <taxon>Rhizobium/Agrobacterium group</taxon>
        <taxon>Rhizobium</taxon>
    </lineage>
</organism>
<dbReference type="Proteomes" id="UP001250791">
    <property type="component" value="Unassembled WGS sequence"/>
</dbReference>
<name>A0ABU1SWC7_9HYPH</name>
<evidence type="ECO:0000256" key="1">
    <source>
        <dbReference type="SAM" id="MobiDB-lite"/>
    </source>
</evidence>
<sequence length="204" mass="21200">MRKRLIAAALVATAIGGTAASAYAAGPDIVCDQQKPVDVQIAQPDPAGPPPDGRDFWGRHPEGPMIGFGGGMPMPPGFPHGPNPAVMIAGKLSALETLIGVRGNQLDAWRDYTGALIDLLTPPKHEPPEQRAADGAAAPPTAGGGDGQVLLFGERLADHMLDRATKAKALKDKAAALRNVLNADQLAKLEDAERSLVAGPHPFH</sequence>
<feature type="signal peptide" evidence="2">
    <location>
        <begin position="1"/>
        <end position="24"/>
    </location>
</feature>
<dbReference type="RefSeq" id="WP_112339258.1">
    <property type="nucleotide sequence ID" value="NZ_JAVDUP010000007.1"/>
</dbReference>
<feature type="chain" id="PRO_5046628645" description="LTXXQ motif family protein" evidence="2">
    <location>
        <begin position="25"/>
        <end position="204"/>
    </location>
</feature>
<evidence type="ECO:0008006" key="5">
    <source>
        <dbReference type="Google" id="ProtNLM"/>
    </source>
</evidence>
<keyword evidence="4" id="KW-1185">Reference proteome</keyword>
<keyword evidence="2" id="KW-0732">Signal</keyword>
<proteinExistence type="predicted"/>
<protein>
    <recommendedName>
        <fullName evidence="5">LTXXQ motif family protein</fullName>
    </recommendedName>
</protein>
<evidence type="ECO:0000313" key="3">
    <source>
        <dbReference type="EMBL" id="MDR6903220.1"/>
    </source>
</evidence>
<feature type="compositionally biased region" description="Basic and acidic residues" evidence="1">
    <location>
        <begin position="123"/>
        <end position="132"/>
    </location>
</feature>
<reference evidence="3 4" key="1">
    <citation type="submission" date="2023-07" db="EMBL/GenBank/DDBJ databases">
        <title>Sorghum-associated microbial communities from plants grown in Nebraska, USA.</title>
        <authorList>
            <person name="Schachtman D."/>
        </authorList>
    </citation>
    <scope>NUCLEOTIDE SEQUENCE [LARGE SCALE GENOMIC DNA]</scope>
    <source>
        <strain evidence="3 4">3199</strain>
    </source>
</reference>
<accession>A0ABU1SWC7</accession>
<evidence type="ECO:0000256" key="2">
    <source>
        <dbReference type="SAM" id="SignalP"/>
    </source>
</evidence>
<comment type="caution">
    <text evidence="3">The sequence shown here is derived from an EMBL/GenBank/DDBJ whole genome shotgun (WGS) entry which is preliminary data.</text>
</comment>
<dbReference type="EMBL" id="JAVDUP010000007">
    <property type="protein sequence ID" value="MDR6903220.1"/>
    <property type="molecule type" value="Genomic_DNA"/>
</dbReference>
<gene>
    <name evidence="3" type="ORF">J2W52_004853</name>
</gene>
<evidence type="ECO:0000313" key="4">
    <source>
        <dbReference type="Proteomes" id="UP001250791"/>
    </source>
</evidence>
<feature type="region of interest" description="Disordered" evidence="1">
    <location>
        <begin position="121"/>
        <end position="148"/>
    </location>
</feature>